<sequence>WRCIINACN</sequence>
<evidence type="ECO:0000313" key="1">
    <source>
        <dbReference type="EMBL" id="GAW94351.1"/>
    </source>
</evidence>
<dbReference type="EMBL" id="BDGJ01000215">
    <property type="protein sequence ID" value="GAW94351.1"/>
    <property type="molecule type" value="Genomic_DNA"/>
</dbReference>
<keyword evidence="2" id="KW-1185">Reference proteome</keyword>
<dbReference type="GO" id="GO:0016787">
    <property type="term" value="F:hydrolase activity"/>
    <property type="evidence" value="ECO:0007669"/>
    <property type="project" value="UniProtKB-KW"/>
</dbReference>
<reference evidence="2" key="1">
    <citation type="journal article" date="2017" name="Appl. Environ. Microbiol.">
        <title>Genomic Analysis of Calderihabitans maritimus KKC1, a Thermophilic, Hydrogenogenic, Carboxydotrophic Bacterium Isolated from Marine Sediment.</title>
        <authorList>
            <person name="Omae K."/>
            <person name="Yoneda Y."/>
            <person name="Fukuyama Y."/>
            <person name="Yoshida T."/>
            <person name="Sako Y."/>
        </authorList>
    </citation>
    <scope>NUCLEOTIDE SEQUENCE [LARGE SCALE GENOMIC DNA]</scope>
    <source>
        <strain evidence="2">KKC1</strain>
    </source>
</reference>
<organism evidence="1 2">
    <name type="scientific">Calderihabitans maritimus</name>
    <dbReference type="NCBI Taxonomy" id="1246530"/>
    <lineage>
        <taxon>Bacteria</taxon>
        <taxon>Bacillati</taxon>
        <taxon>Bacillota</taxon>
        <taxon>Clostridia</taxon>
        <taxon>Neomoorellales</taxon>
        <taxon>Calderihabitantaceae</taxon>
        <taxon>Calderihabitans</taxon>
    </lineage>
</organism>
<accession>A0A1Z5HYE7</accession>
<proteinExistence type="predicted"/>
<name>A0A1Z5HYE7_9FIRM</name>
<comment type="caution">
    <text evidence="1">The sequence shown here is derived from an EMBL/GenBank/DDBJ whole genome shotgun (WGS) entry which is preliminary data.</text>
</comment>
<evidence type="ECO:0000313" key="2">
    <source>
        <dbReference type="Proteomes" id="UP000197032"/>
    </source>
</evidence>
<keyword evidence="1" id="KW-0378">Hydrolase</keyword>
<gene>
    <name evidence="1" type="ORF">KKC1_34590</name>
</gene>
<dbReference type="Proteomes" id="UP000197032">
    <property type="component" value="Unassembled WGS sequence"/>
</dbReference>
<protein>
    <submittedName>
        <fullName evidence="1">Hydrolase</fullName>
    </submittedName>
</protein>
<feature type="non-terminal residue" evidence="1">
    <location>
        <position position="1"/>
    </location>
</feature>